<gene>
    <name evidence="2" type="ORF">DPMN_149804</name>
</gene>
<keyword evidence="3" id="KW-1185">Reference proteome</keyword>
<feature type="region of interest" description="Disordered" evidence="1">
    <location>
        <begin position="30"/>
        <end position="80"/>
    </location>
</feature>
<accession>A0A9D4J1F7</accession>
<reference evidence="2" key="2">
    <citation type="submission" date="2020-11" db="EMBL/GenBank/DDBJ databases">
        <authorList>
            <person name="McCartney M.A."/>
            <person name="Auch B."/>
            <person name="Kono T."/>
            <person name="Mallez S."/>
            <person name="Becker A."/>
            <person name="Gohl D.M."/>
            <person name="Silverstein K.A.T."/>
            <person name="Koren S."/>
            <person name="Bechman K.B."/>
            <person name="Herman A."/>
            <person name="Abrahante J.E."/>
            <person name="Garbe J."/>
        </authorList>
    </citation>
    <scope>NUCLEOTIDE SEQUENCE</scope>
    <source>
        <strain evidence="2">Duluth1</strain>
        <tissue evidence="2">Whole animal</tissue>
    </source>
</reference>
<reference evidence="2" key="1">
    <citation type="journal article" date="2019" name="bioRxiv">
        <title>The Genome of the Zebra Mussel, Dreissena polymorpha: A Resource for Invasive Species Research.</title>
        <authorList>
            <person name="McCartney M.A."/>
            <person name="Auch B."/>
            <person name="Kono T."/>
            <person name="Mallez S."/>
            <person name="Zhang Y."/>
            <person name="Obille A."/>
            <person name="Becker A."/>
            <person name="Abrahante J.E."/>
            <person name="Garbe J."/>
            <person name="Badalamenti J.P."/>
            <person name="Herman A."/>
            <person name="Mangelson H."/>
            <person name="Liachko I."/>
            <person name="Sullivan S."/>
            <person name="Sone E.D."/>
            <person name="Koren S."/>
            <person name="Silverstein K.A.T."/>
            <person name="Beckman K.B."/>
            <person name="Gohl D.M."/>
        </authorList>
    </citation>
    <scope>NUCLEOTIDE SEQUENCE</scope>
    <source>
        <strain evidence="2">Duluth1</strain>
        <tissue evidence="2">Whole animal</tissue>
    </source>
</reference>
<name>A0A9D4J1F7_DREPO</name>
<comment type="caution">
    <text evidence="2">The sequence shown here is derived from an EMBL/GenBank/DDBJ whole genome shotgun (WGS) entry which is preliminary data.</text>
</comment>
<dbReference type="AlphaFoldDB" id="A0A9D4J1F7"/>
<organism evidence="2 3">
    <name type="scientific">Dreissena polymorpha</name>
    <name type="common">Zebra mussel</name>
    <name type="synonym">Mytilus polymorpha</name>
    <dbReference type="NCBI Taxonomy" id="45954"/>
    <lineage>
        <taxon>Eukaryota</taxon>
        <taxon>Metazoa</taxon>
        <taxon>Spiralia</taxon>
        <taxon>Lophotrochozoa</taxon>
        <taxon>Mollusca</taxon>
        <taxon>Bivalvia</taxon>
        <taxon>Autobranchia</taxon>
        <taxon>Heteroconchia</taxon>
        <taxon>Euheterodonta</taxon>
        <taxon>Imparidentia</taxon>
        <taxon>Neoheterodontei</taxon>
        <taxon>Myida</taxon>
        <taxon>Dreissenoidea</taxon>
        <taxon>Dreissenidae</taxon>
        <taxon>Dreissena</taxon>
    </lineage>
</organism>
<protein>
    <submittedName>
        <fullName evidence="2">Uncharacterized protein</fullName>
    </submittedName>
</protein>
<dbReference type="EMBL" id="JAIWYP010000007">
    <property type="protein sequence ID" value="KAH3796236.1"/>
    <property type="molecule type" value="Genomic_DNA"/>
</dbReference>
<evidence type="ECO:0000313" key="2">
    <source>
        <dbReference type="EMBL" id="KAH3796236.1"/>
    </source>
</evidence>
<proteinExistence type="predicted"/>
<evidence type="ECO:0000256" key="1">
    <source>
        <dbReference type="SAM" id="MobiDB-lite"/>
    </source>
</evidence>
<dbReference type="Proteomes" id="UP000828390">
    <property type="component" value="Unassembled WGS sequence"/>
</dbReference>
<sequence length="80" mass="8635">MTLYTNALSPVFSEQGSCFFCSCPGDSSVPRQSGPGPGLLGVPTLPHRRDSQPFPHLVKKRSGHRDHTGSLSGMMFTEDT</sequence>
<evidence type="ECO:0000313" key="3">
    <source>
        <dbReference type="Proteomes" id="UP000828390"/>
    </source>
</evidence>